<keyword evidence="2" id="KW-1185">Reference proteome</keyword>
<evidence type="ECO:0000313" key="2">
    <source>
        <dbReference type="Proteomes" id="UP000027222"/>
    </source>
</evidence>
<evidence type="ECO:0000313" key="1">
    <source>
        <dbReference type="EMBL" id="KDR66240.1"/>
    </source>
</evidence>
<gene>
    <name evidence="1" type="ORF">GALMADRAFT_259538</name>
</gene>
<dbReference type="STRING" id="685588.A0A067S5W8"/>
<dbReference type="OrthoDB" id="5577714at2759"/>
<reference evidence="2" key="1">
    <citation type="journal article" date="2014" name="Proc. Natl. Acad. Sci. U.S.A.">
        <title>Extensive sampling of basidiomycete genomes demonstrates inadequacy of the white-rot/brown-rot paradigm for wood decay fungi.</title>
        <authorList>
            <person name="Riley R."/>
            <person name="Salamov A.A."/>
            <person name="Brown D.W."/>
            <person name="Nagy L.G."/>
            <person name="Floudas D."/>
            <person name="Held B.W."/>
            <person name="Levasseur A."/>
            <person name="Lombard V."/>
            <person name="Morin E."/>
            <person name="Otillar R."/>
            <person name="Lindquist E.A."/>
            <person name="Sun H."/>
            <person name="LaButti K.M."/>
            <person name="Schmutz J."/>
            <person name="Jabbour D."/>
            <person name="Luo H."/>
            <person name="Baker S.E."/>
            <person name="Pisabarro A.G."/>
            <person name="Walton J.D."/>
            <person name="Blanchette R.A."/>
            <person name="Henrissat B."/>
            <person name="Martin F."/>
            <person name="Cullen D."/>
            <person name="Hibbett D.S."/>
            <person name="Grigoriev I.V."/>
        </authorList>
    </citation>
    <scope>NUCLEOTIDE SEQUENCE [LARGE SCALE GENOMIC DNA]</scope>
    <source>
        <strain evidence="2">CBS 339.88</strain>
    </source>
</reference>
<dbReference type="Proteomes" id="UP000027222">
    <property type="component" value="Unassembled WGS sequence"/>
</dbReference>
<accession>A0A067S5W8</accession>
<protein>
    <submittedName>
        <fullName evidence="1">Uncharacterized protein</fullName>
    </submittedName>
</protein>
<dbReference type="EMBL" id="KL142425">
    <property type="protein sequence ID" value="KDR66240.1"/>
    <property type="molecule type" value="Genomic_DNA"/>
</dbReference>
<sequence length="55" mass="6299">MNRGPIVLTIDETEYLLDQIPPPSPDDDELVKKLRKRLQDLLTELRRGAEGVNRA</sequence>
<dbReference type="AlphaFoldDB" id="A0A067S5W8"/>
<organism evidence="1 2">
    <name type="scientific">Galerina marginata (strain CBS 339.88)</name>
    <dbReference type="NCBI Taxonomy" id="685588"/>
    <lineage>
        <taxon>Eukaryota</taxon>
        <taxon>Fungi</taxon>
        <taxon>Dikarya</taxon>
        <taxon>Basidiomycota</taxon>
        <taxon>Agaricomycotina</taxon>
        <taxon>Agaricomycetes</taxon>
        <taxon>Agaricomycetidae</taxon>
        <taxon>Agaricales</taxon>
        <taxon>Agaricineae</taxon>
        <taxon>Strophariaceae</taxon>
        <taxon>Galerina</taxon>
    </lineage>
</organism>
<name>A0A067S5W8_GALM3</name>
<proteinExistence type="predicted"/>
<dbReference type="HOGENOM" id="CLU_3032504_0_0_1"/>